<evidence type="ECO:0000313" key="11">
    <source>
        <dbReference type="EMBL" id="MFD1062489.1"/>
    </source>
</evidence>
<dbReference type="PANTHER" id="PTHR37468">
    <property type="entry name" value="SULFATE TRANSPORTER CYSZ"/>
    <property type="match status" value="1"/>
</dbReference>
<reference evidence="12" key="1">
    <citation type="journal article" date="2019" name="Int. J. Syst. Evol. Microbiol.">
        <title>The Global Catalogue of Microorganisms (GCM) 10K type strain sequencing project: providing services to taxonomists for standard genome sequencing and annotation.</title>
        <authorList>
            <consortium name="The Broad Institute Genomics Platform"/>
            <consortium name="The Broad Institute Genome Sequencing Center for Infectious Disease"/>
            <person name="Wu L."/>
            <person name="Ma J."/>
        </authorList>
    </citation>
    <scope>NUCLEOTIDE SEQUENCE [LARGE SCALE GENOMIC DNA]</scope>
    <source>
        <strain evidence="12">CCUG 62215</strain>
    </source>
</reference>
<keyword evidence="12" id="KW-1185">Reference proteome</keyword>
<gene>
    <name evidence="11" type="ORF">ACFQ1Q_04465</name>
</gene>
<dbReference type="InterPro" id="IPR050480">
    <property type="entry name" value="CysZ-like"/>
</dbReference>
<evidence type="ECO:0000313" key="12">
    <source>
        <dbReference type="Proteomes" id="UP001597013"/>
    </source>
</evidence>
<evidence type="ECO:0000256" key="8">
    <source>
        <dbReference type="ARBA" id="ARBA00023032"/>
    </source>
</evidence>
<dbReference type="Pfam" id="PF07264">
    <property type="entry name" value="EI24"/>
    <property type="match status" value="1"/>
</dbReference>
<proteinExistence type="predicted"/>
<dbReference type="EMBL" id="JBHTJL010000009">
    <property type="protein sequence ID" value="MFD1062489.1"/>
    <property type="molecule type" value="Genomic_DNA"/>
</dbReference>
<protein>
    <submittedName>
        <fullName evidence="11">EI24 domain-containing protein</fullName>
    </submittedName>
</protein>
<evidence type="ECO:0000256" key="1">
    <source>
        <dbReference type="ARBA" id="ARBA00004141"/>
    </source>
</evidence>
<sequence>MIRDIFNGLQVYSGAYSLISKLKLWKYFVIPMLLSLVVFILIFVSAYGLSDNLGEWMAGVWPWEFGSTTFTVISTFIAGIMIFFLGVFLFKHIIIALSSPFMGPVSEKIEEYYTGKPAENKINPTFSKQLIRGLRLGARNLFKELLYTLPILLLKFIPVVNIFSTALLFLVQAYYAGFGNMDYTLERHFTYRESVDFIRKNRGLAIGNGIGFMLLLLIPVVGVVLVLPLSVTSASVIAVDLLFDDDEGEHIGFEPFEIIENT</sequence>
<keyword evidence="6 10" id="KW-0812">Transmembrane</keyword>
<dbReference type="RefSeq" id="WP_386128394.1">
    <property type="nucleotide sequence ID" value="NZ_JBHTJL010000009.1"/>
</dbReference>
<evidence type="ECO:0000256" key="7">
    <source>
        <dbReference type="ARBA" id="ARBA00022989"/>
    </source>
</evidence>
<evidence type="ECO:0000256" key="2">
    <source>
        <dbReference type="ARBA" id="ARBA00022448"/>
    </source>
</evidence>
<accession>A0ABW3N6C2</accession>
<feature type="transmembrane region" description="Helical" evidence="10">
    <location>
        <begin position="27"/>
        <end position="49"/>
    </location>
</feature>
<dbReference type="InterPro" id="IPR059112">
    <property type="entry name" value="CysZ/EI24"/>
</dbReference>
<evidence type="ECO:0000256" key="9">
    <source>
        <dbReference type="ARBA" id="ARBA00023136"/>
    </source>
</evidence>
<comment type="caution">
    <text evidence="11">The sequence shown here is derived from an EMBL/GenBank/DDBJ whole genome shotgun (WGS) entry which is preliminary data.</text>
</comment>
<keyword evidence="2" id="KW-0813">Transport</keyword>
<organism evidence="11 12">
    <name type="scientific">Winogradskyella litorisediminis</name>
    <dbReference type="NCBI Taxonomy" id="1156618"/>
    <lineage>
        <taxon>Bacteria</taxon>
        <taxon>Pseudomonadati</taxon>
        <taxon>Bacteroidota</taxon>
        <taxon>Flavobacteriia</taxon>
        <taxon>Flavobacteriales</taxon>
        <taxon>Flavobacteriaceae</taxon>
        <taxon>Winogradskyella</taxon>
    </lineage>
</organism>
<dbReference type="Proteomes" id="UP001597013">
    <property type="component" value="Unassembled WGS sequence"/>
</dbReference>
<evidence type="ECO:0000256" key="6">
    <source>
        <dbReference type="ARBA" id="ARBA00022692"/>
    </source>
</evidence>
<evidence type="ECO:0000256" key="10">
    <source>
        <dbReference type="SAM" id="Phobius"/>
    </source>
</evidence>
<keyword evidence="5" id="KW-0028">Amino-acid biosynthesis</keyword>
<evidence type="ECO:0000256" key="4">
    <source>
        <dbReference type="ARBA" id="ARBA00022519"/>
    </source>
</evidence>
<name>A0ABW3N6C2_9FLAO</name>
<keyword evidence="4" id="KW-0997">Cell inner membrane</keyword>
<feature type="transmembrane region" description="Helical" evidence="10">
    <location>
        <begin position="69"/>
        <end position="90"/>
    </location>
</feature>
<keyword evidence="9 10" id="KW-0472">Membrane</keyword>
<keyword evidence="3" id="KW-1003">Cell membrane</keyword>
<keyword evidence="7 10" id="KW-1133">Transmembrane helix</keyword>
<feature type="transmembrane region" description="Helical" evidence="10">
    <location>
        <begin position="145"/>
        <end position="175"/>
    </location>
</feature>
<evidence type="ECO:0000256" key="5">
    <source>
        <dbReference type="ARBA" id="ARBA00022605"/>
    </source>
</evidence>
<evidence type="ECO:0000256" key="3">
    <source>
        <dbReference type="ARBA" id="ARBA00022475"/>
    </source>
</evidence>
<keyword evidence="8" id="KW-0764">Sulfate transport</keyword>
<dbReference type="PANTHER" id="PTHR37468:SF1">
    <property type="entry name" value="SULFATE TRANSPORTER CYSZ"/>
    <property type="match status" value="1"/>
</dbReference>
<feature type="transmembrane region" description="Helical" evidence="10">
    <location>
        <begin position="204"/>
        <end position="227"/>
    </location>
</feature>
<comment type="subcellular location">
    <subcellularLocation>
        <location evidence="1">Membrane</location>
        <topology evidence="1">Multi-pass membrane protein</topology>
    </subcellularLocation>
</comment>